<protein>
    <recommendedName>
        <fullName evidence="1">CSD domain-containing protein</fullName>
    </recommendedName>
</protein>
<dbReference type="PROSITE" id="PS51857">
    <property type="entry name" value="CSD_2"/>
    <property type="match status" value="1"/>
</dbReference>
<comment type="caution">
    <text evidence="2">The sequence shown here is derived from an EMBL/GenBank/DDBJ whole genome shotgun (WGS) entry which is preliminary data.</text>
</comment>
<sequence>METKKGYVLRLFRSKGFGFIMGEDGESLFFHISGTDGFEGFNEGLNVEYKVRTDTSVRNGGKPMAIGVARI</sequence>
<dbReference type="EMBL" id="LYVF01000201">
    <property type="protein sequence ID" value="OAT79320.1"/>
    <property type="molecule type" value="Genomic_DNA"/>
</dbReference>
<dbReference type="SMART" id="SM00357">
    <property type="entry name" value="CSP"/>
    <property type="match status" value="1"/>
</dbReference>
<keyword evidence="3" id="KW-1185">Reference proteome</keyword>
<accession>A0A1B7LAJ5</accession>
<dbReference type="RefSeq" id="WP_066671914.1">
    <property type="nucleotide sequence ID" value="NZ_LYVF01000201.1"/>
</dbReference>
<evidence type="ECO:0000259" key="1">
    <source>
        <dbReference type="PROSITE" id="PS51857"/>
    </source>
</evidence>
<dbReference type="InterPro" id="IPR012340">
    <property type="entry name" value="NA-bd_OB-fold"/>
</dbReference>
<evidence type="ECO:0000313" key="3">
    <source>
        <dbReference type="Proteomes" id="UP000078532"/>
    </source>
</evidence>
<dbReference type="InterPro" id="IPR002059">
    <property type="entry name" value="CSP_DNA-bd"/>
</dbReference>
<proteinExistence type="predicted"/>
<dbReference type="AlphaFoldDB" id="A0A1B7LAJ5"/>
<gene>
    <name evidence="2" type="ORF">A6M21_16290</name>
</gene>
<dbReference type="SUPFAM" id="SSF50249">
    <property type="entry name" value="Nucleic acid-binding proteins"/>
    <property type="match status" value="1"/>
</dbReference>
<dbReference type="InterPro" id="IPR011129">
    <property type="entry name" value="CSD"/>
</dbReference>
<dbReference type="STRING" id="1838280.A6M21_16290"/>
<dbReference type="Proteomes" id="UP000078532">
    <property type="component" value="Unassembled WGS sequence"/>
</dbReference>
<dbReference type="Gene3D" id="2.40.50.140">
    <property type="entry name" value="Nucleic acid-binding proteins"/>
    <property type="match status" value="1"/>
</dbReference>
<evidence type="ECO:0000313" key="2">
    <source>
        <dbReference type="EMBL" id="OAT79320.1"/>
    </source>
</evidence>
<feature type="domain" description="CSD" evidence="1">
    <location>
        <begin position="3"/>
        <end position="70"/>
    </location>
</feature>
<dbReference type="GO" id="GO:0003676">
    <property type="term" value="F:nucleic acid binding"/>
    <property type="evidence" value="ECO:0007669"/>
    <property type="project" value="InterPro"/>
</dbReference>
<reference evidence="2 3" key="1">
    <citation type="submission" date="2016-04" db="EMBL/GenBank/DDBJ databases">
        <authorList>
            <person name="Evans L.H."/>
            <person name="Alamgir A."/>
            <person name="Owens N."/>
            <person name="Weber N.D."/>
            <person name="Virtaneva K."/>
            <person name="Barbian K."/>
            <person name="Babar A."/>
            <person name="Rosenke K."/>
        </authorList>
    </citation>
    <scope>NUCLEOTIDE SEQUENCE [LARGE SCALE GENOMIC DNA]</scope>
    <source>
        <strain evidence="2 3">LMa1</strain>
    </source>
</reference>
<name>A0A1B7LAJ5_9FIRM</name>
<organism evidence="2 3">
    <name type="scientific">Desulfotomaculum copahuensis</name>
    <dbReference type="NCBI Taxonomy" id="1838280"/>
    <lineage>
        <taxon>Bacteria</taxon>
        <taxon>Bacillati</taxon>
        <taxon>Bacillota</taxon>
        <taxon>Clostridia</taxon>
        <taxon>Eubacteriales</taxon>
        <taxon>Desulfotomaculaceae</taxon>
        <taxon>Desulfotomaculum</taxon>
    </lineage>
</organism>
<dbReference type="Pfam" id="PF00313">
    <property type="entry name" value="CSD"/>
    <property type="match status" value="1"/>
</dbReference>
<dbReference type="OrthoDB" id="5568695at2"/>